<evidence type="ECO:0000256" key="1">
    <source>
        <dbReference type="ARBA" id="ARBA00004418"/>
    </source>
</evidence>
<evidence type="ECO:0000256" key="3">
    <source>
        <dbReference type="ARBA" id="ARBA00022764"/>
    </source>
</evidence>
<sequence length="555" mass="60561">MILDRLDQTFPRFAFARRLPPRRIATRIVRRIEQATGIAGRAAPPPALRLRRAAELPAPAFAPRSIAASSGPDGWHFTFLGTSRSFGPDIAWHPDDPALGQLWLMNLHYMEFLEVLAPDCGLAAILSWIAANPAGAKGAHRAGWNAYALSLRVVCWMQWLSRHGETVCPSDLCRIELSLSAQLGWLARFPETDLGGNHLVKNIKALLWGAACFEGPVAIRWQNRATGILRAELRRQVLSDGVHFERSPSYHNQVAADLIECCSVLPAAERQEFAPLVSRMIAVAGALTHPDGRPAQFNDAGLSMAYAAGKLAASWPYPVPALSSGCVLPEGGFGALLSPGFSTFIKFGEIGAEALPAHAHGDIGSIELSFGLDRLVVDQGVYEYVEGSRRDASRAAQSHNVTSPDNEPMADFFGAFRCGWRPVPCVEQAHANGSGLNVTVSHDGFRGAETGHCNRVRRTLRATPETVLIEDSLSRAPNVPWASRFLLHPAWACSHEDSRLVIGKGRVRLVCEADLAGEVEDAWWWPDMGIALPTRRIVFRWPAGHQSLTIRFAAV</sequence>
<keyword evidence="3" id="KW-0574">Periplasm</keyword>
<dbReference type="RefSeq" id="WP_379537471.1">
    <property type="nucleotide sequence ID" value="NZ_JBHSDR010000003.1"/>
</dbReference>
<dbReference type="InterPro" id="IPR012480">
    <property type="entry name" value="Hepar_II_III_C"/>
</dbReference>
<proteinExistence type="predicted"/>
<accession>A0ABV8RL11</accession>
<feature type="domain" description="Heparinase II/III-like C-terminal" evidence="5">
    <location>
        <begin position="328"/>
        <end position="543"/>
    </location>
</feature>
<keyword evidence="4" id="KW-0456">Lyase</keyword>
<evidence type="ECO:0000256" key="2">
    <source>
        <dbReference type="ARBA" id="ARBA00022729"/>
    </source>
</evidence>
<dbReference type="Pfam" id="PF16889">
    <property type="entry name" value="Hepar_II_III_N"/>
    <property type="match status" value="1"/>
</dbReference>
<keyword evidence="8" id="KW-1185">Reference proteome</keyword>
<comment type="caution">
    <text evidence="7">The sequence shown here is derived from an EMBL/GenBank/DDBJ whole genome shotgun (WGS) entry which is preliminary data.</text>
</comment>
<dbReference type="InterPro" id="IPR031680">
    <property type="entry name" value="Hepar_II_III_N"/>
</dbReference>
<dbReference type="Proteomes" id="UP001595828">
    <property type="component" value="Unassembled WGS sequence"/>
</dbReference>
<evidence type="ECO:0000313" key="8">
    <source>
        <dbReference type="Proteomes" id="UP001595828"/>
    </source>
</evidence>
<evidence type="ECO:0000259" key="6">
    <source>
        <dbReference type="Pfam" id="PF16889"/>
    </source>
</evidence>
<organism evidence="7 8">
    <name type="scientific">Novosphingobium tardum</name>
    <dbReference type="NCBI Taxonomy" id="1538021"/>
    <lineage>
        <taxon>Bacteria</taxon>
        <taxon>Pseudomonadati</taxon>
        <taxon>Pseudomonadota</taxon>
        <taxon>Alphaproteobacteria</taxon>
        <taxon>Sphingomonadales</taxon>
        <taxon>Sphingomonadaceae</taxon>
        <taxon>Novosphingobium</taxon>
    </lineage>
</organism>
<dbReference type="PANTHER" id="PTHR39210:SF1">
    <property type="entry name" value="HEPARIN-SULFATE LYASE"/>
    <property type="match status" value="1"/>
</dbReference>
<dbReference type="InterPro" id="IPR008929">
    <property type="entry name" value="Chondroitin_lyas"/>
</dbReference>
<dbReference type="SUPFAM" id="SSF48230">
    <property type="entry name" value="Chondroitin AC/alginate lyase"/>
    <property type="match status" value="1"/>
</dbReference>
<comment type="subcellular location">
    <subcellularLocation>
        <location evidence="1">Periplasm</location>
    </subcellularLocation>
</comment>
<keyword evidence="2" id="KW-0732">Signal</keyword>
<dbReference type="PANTHER" id="PTHR39210">
    <property type="entry name" value="HEPARIN-SULFATE LYASE"/>
    <property type="match status" value="1"/>
</dbReference>
<gene>
    <name evidence="7" type="ORF">ACFO0A_02865</name>
</gene>
<protein>
    <submittedName>
        <fullName evidence="7">Heparinase II/III family protein</fullName>
    </submittedName>
</protein>
<feature type="domain" description="Heparin-sulfate lyase N-terminal" evidence="6">
    <location>
        <begin position="126"/>
        <end position="302"/>
    </location>
</feature>
<dbReference type="Gene3D" id="1.50.10.100">
    <property type="entry name" value="Chondroitin AC/alginate lyase"/>
    <property type="match status" value="1"/>
</dbReference>
<name>A0ABV8RL11_9SPHN</name>
<dbReference type="Gene3D" id="2.70.98.70">
    <property type="match status" value="1"/>
</dbReference>
<reference evidence="8" key="1">
    <citation type="journal article" date="2019" name="Int. J. Syst. Evol. Microbiol.">
        <title>The Global Catalogue of Microorganisms (GCM) 10K type strain sequencing project: providing services to taxonomists for standard genome sequencing and annotation.</title>
        <authorList>
            <consortium name="The Broad Institute Genomics Platform"/>
            <consortium name="The Broad Institute Genome Sequencing Center for Infectious Disease"/>
            <person name="Wu L."/>
            <person name="Ma J."/>
        </authorList>
    </citation>
    <scope>NUCLEOTIDE SEQUENCE [LARGE SCALE GENOMIC DNA]</scope>
    <source>
        <strain evidence="8">CGMCC 1.12989</strain>
    </source>
</reference>
<evidence type="ECO:0000259" key="5">
    <source>
        <dbReference type="Pfam" id="PF07940"/>
    </source>
</evidence>
<evidence type="ECO:0000256" key="4">
    <source>
        <dbReference type="ARBA" id="ARBA00023239"/>
    </source>
</evidence>
<evidence type="ECO:0000313" key="7">
    <source>
        <dbReference type="EMBL" id="MFC4293997.1"/>
    </source>
</evidence>
<dbReference type="Pfam" id="PF07940">
    <property type="entry name" value="Hepar_II_III_C"/>
    <property type="match status" value="1"/>
</dbReference>
<dbReference type="EMBL" id="JBHSDR010000003">
    <property type="protein sequence ID" value="MFC4293997.1"/>
    <property type="molecule type" value="Genomic_DNA"/>
</dbReference>